<dbReference type="EMBL" id="ML136823">
    <property type="protein sequence ID" value="RVE55367.1"/>
    <property type="molecule type" value="Genomic_DNA"/>
</dbReference>
<organism evidence="1 2">
    <name type="scientific">Oryzias javanicus</name>
    <name type="common">Javanese ricefish</name>
    <name type="synonym">Aplocheilus javanicus</name>
    <dbReference type="NCBI Taxonomy" id="123683"/>
    <lineage>
        <taxon>Eukaryota</taxon>
        <taxon>Metazoa</taxon>
        <taxon>Chordata</taxon>
        <taxon>Craniata</taxon>
        <taxon>Vertebrata</taxon>
        <taxon>Euteleostomi</taxon>
        <taxon>Actinopterygii</taxon>
        <taxon>Neopterygii</taxon>
        <taxon>Teleostei</taxon>
        <taxon>Neoteleostei</taxon>
        <taxon>Acanthomorphata</taxon>
        <taxon>Ovalentaria</taxon>
        <taxon>Atherinomorphae</taxon>
        <taxon>Beloniformes</taxon>
        <taxon>Adrianichthyidae</taxon>
        <taxon>Oryziinae</taxon>
        <taxon>Oryzias</taxon>
    </lineage>
</organism>
<gene>
    <name evidence="1" type="ORF">OJAV_G00237100</name>
</gene>
<dbReference type="Proteomes" id="UP000283210">
    <property type="component" value="Unassembled WGS sequence"/>
</dbReference>
<protein>
    <submittedName>
        <fullName evidence="1">Uncharacterized protein</fullName>
    </submittedName>
</protein>
<evidence type="ECO:0000313" key="1">
    <source>
        <dbReference type="EMBL" id="RVE55367.1"/>
    </source>
</evidence>
<reference evidence="1 2" key="1">
    <citation type="submission" date="2018-11" db="EMBL/GenBank/DDBJ databases">
        <authorList>
            <person name="Lopez-Roques C."/>
            <person name="Donnadieu C."/>
            <person name="Bouchez O."/>
            <person name="Klopp C."/>
            <person name="Cabau C."/>
            <person name="Zahm M."/>
        </authorList>
    </citation>
    <scope>NUCLEOTIDE SEQUENCE [LARGE SCALE GENOMIC DNA]</scope>
    <source>
        <strain evidence="1">RS831</strain>
        <tissue evidence="1">Whole body</tissue>
    </source>
</reference>
<name>A0A437BY33_ORYJA</name>
<reference evidence="1 2" key="2">
    <citation type="submission" date="2019-01" db="EMBL/GenBank/DDBJ databases">
        <title>A chromosome length genome reference of the Java medaka (oryzias javanicus).</title>
        <authorList>
            <person name="Herpin A."/>
            <person name="Takehana Y."/>
            <person name="Naruse K."/>
            <person name="Ansai S."/>
            <person name="Kawaguchi M."/>
        </authorList>
    </citation>
    <scope>NUCLEOTIDE SEQUENCE [LARGE SCALE GENOMIC DNA]</scope>
    <source>
        <strain evidence="1">RS831</strain>
        <tissue evidence="1">Whole body</tissue>
    </source>
</reference>
<dbReference type="AlphaFoldDB" id="A0A437BY33"/>
<evidence type="ECO:0000313" key="2">
    <source>
        <dbReference type="Proteomes" id="UP000283210"/>
    </source>
</evidence>
<accession>A0A437BY33</accession>
<keyword evidence="2" id="KW-1185">Reference proteome</keyword>
<proteinExistence type="predicted"/>
<sequence>MDHLLSDHVNTFFYPPAEGAAAHVSMDRVSALFRGRSLWQQKVYCLNREDRASSIKTAAVGDKEREALLEWGRTGED</sequence>